<keyword evidence="1" id="KW-0732">Signal</keyword>
<evidence type="ECO:0000313" key="2">
    <source>
        <dbReference type="EMBL" id="HJA98494.1"/>
    </source>
</evidence>
<reference evidence="2" key="1">
    <citation type="journal article" date="2021" name="PeerJ">
        <title>Extensive microbial diversity within the chicken gut microbiome revealed by metagenomics and culture.</title>
        <authorList>
            <person name="Gilroy R."/>
            <person name="Ravi A."/>
            <person name="Getino M."/>
            <person name="Pursley I."/>
            <person name="Horton D.L."/>
            <person name="Alikhan N.F."/>
            <person name="Baker D."/>
            <person name="Gharbi K."/>
            <person name="Hall N."/>
            <person name="Watson M."/>
            <person name="Adriaenssens E.M."/>
            <person name="Foster-Nyarko E."/>
            <person name="Jarju S."/>
            <person name="Secka A."/>
            <person name="Antonio M."/>
            <person name="Oren A."/>
            <person name="Chaudhuri R.R."/>
            <person name="La Ragione R."/>
            <person name="Hildebrand F."/>
            <person name="Pallen M.J."/>
        </authorList>
    </citation>
    <scope>NUCLEOTIDE SEQUENCE</scope>
    <source>
        <strain evidence="2">CHK169-11906</strain>
    </source>
</reference>
<feature type="chain" id="PRO_5039042195" evidence="1">
    <location>
        <begin position="30"/>
        <end position="203"/>
    </location>
</feature>
<evidence type="ECO:0000256" key="1">
    <source>
        <dbReference type="SAM" id="SignalP"/>
    </source>
</evidence>
<dbReference type="EMBL" id="DWYR01000008">
    <property type="protein sequence ID" value="HJA98494.1"/>
    <property type="molecule type" value="Genomic_DNA"/>
</dbReference>
<organism evidence="2 3">
    <name type="scientific">Candidatus Alistipes avicola</name>
    <dbReference type="NCBI Taxonomy" id="2838432"/>
    <lineage>
        <taxon>Bacteria</taxon>
        <taxon>Pseudomonadati</taxon>
        <taxon>Bacteroidota</taxon>
        <taxon>Bacteroidia</taxon>
        <taxon>Bacteroidales</taxon>
        <taxon>Rikenellaceae</taxon>
        <taxon>Alistipes</taxon>
    </lineage>
</organism>
<reference evidence="2" key="2">
    <citation type="submission" date="2021-04" db="EMBL/GenBank/DDBJ databases">
        <authorList>
            <person name="Gilroy R."/>
        </authorList>
    </citation>
    <scope>NUCLEOTIDE SEQUENCE</scope>
    <source>
        <strain evidence="2">CHK169-11906</strain>
    </source>
</reference>
<name>A0A9D2ICV9_9BACT</name>
<dbReference type="Pfam" id="PF06835">
    <property type="entry name" value="LptC"/>
    <property type="match status" value="1"/>
</dbReference>
<dbReference type="PROSITE" id="PS51257">
    <property type="entry name" value="PROKAR_LIPOPROTEIN"/>
    <property type="match status" value="1"/>
</dbReference>
<protein>
    <submittedName>
        <fullName evidence="2">LPS export ABC transporter periplasmic protein LptC</fullName>
    </submittedName>
</protein>
<proteinExistence type="predicted"/>
<feature type="signal peptide" evidence="1">
    <location>
        <begin position="1"/>
        <end position="29"/>
    </location>
</feature>
<accession>A0A9D2ICV9</accession>
<sequence>MLRSIHRNTMVALLFAGSAILLFSCGHDAAPVEYHDEGLMTEYSENFVRTESENGRKAFIFKAPLVEGYAYAKEPYREFRKGVDMTTFHKDSADVVDTRLTANYAIYYENRDLWEAKGNVVVKKSNGQELYSQQLFWNAKTHRIWSNVDTKIVQEAGRGDMIVEGFESDESLKDWTFRRIKGRMLVNVEPTPVDDSDSGESAE</sequence>
<evidence type="ECO:0000313" key="3">
    <source>
        <dbReference type="Proteomes" id="UP000824259"/>
    </source>
</evidence>
<gene>
    <name evidence="2" type="primary">lptC</name>
    <name evidence="2" type="ORF">H9779_02695</name>
</gene>
<dbReference type="AlphaFoldDB" id="A0A9D2ICV9"/>
<comment type="caution">
    <text evidence="2">The sequence shown here is derived from an EMBL/GenBank/DDBJ whole genome shotgun (WGS) entry which is preliminary data.</text>
</comment>
<dbReference type="InterPro" id="IPR010664">
    <property type="entry name" value="LipoPS_assembly_LptC-rel"/>
</dbReference>
<dbReference type="Proteomes" id="UP000824259">
    <property type="component" value="Unassembled WGS sequence"/>
</dbReference>